<evidence type="ECO:0000313" key="2">
    <source>
        <dbReference type="Proteomes" id="UP000821865"/>
    </source>
</evidence>
<dbReference type="EMBL" id="CM023479">
    <property type="protein sequence ID" value="KAH7973642.1"/>
    <property type="molecule type" value="Genomic_DNA"/>
</dbReference>
<reference evidence="1" key="1">
    <citation type="submission" date="2020-05" db="EMBL/GenBank/DDBJ databases">
        <title>Large-scale comparative analyses of tick genomes elucidate their genetic diversity and vector capacities.</title>
        <authorList>
            <person name="Jia N."/>
            <person name="Wang J."/>
            <person name="Shi W."/>
            <person name="Du L."/>
            <person name="Sun Y."/>
            <person name="Zhan W."/>
            <person name="Jiang J."/>
            <person name="Wang Q."/>
            <person name="Zhang B."/>
            <person name="Ji P."/>
            <person name="Sakyi L.B."/>
            <person name="Cui X."/>
            <person name="Yuan T."/>
            <person name="Jiang B."/>
            <person name="Yang W."/>
            <person name="Lam T.T.-Y."/>
            <person name="Chang Q."/>
            <person name="Ding S."/>
            <person name="Wang X."/>
            <person name="Zhu J."/>
            <person name="Ruan X."/>
            <person name="Zhao L."/>
            <person name="Wei J."/>
            <person name="Que T."/>
            <person name="Du C."/>
            <person name="Cheng J."/>
            <person name="Dai P."/>
            <person name="Han X."/>
            <person name="Huang E."/>
            <person name="Gao Y."/>
            <person name="Liu J."/>
            <person name="Shao H."/>
            <person name="Ye R."/>
            <person name="Li L."/>
            <person name="Wei W."/>
            <person name="Wang X."/>
            <person name="Wang C."/>
            <person name="Yang T."/>
            <person name="Huo Q."/>
            <person name="Li W."/>
            <person name="Guo W."/>
            <person name="Chen H."/>
            <person name="Zhou L."/>
            <person name="Ni X."/>
            <person name="Tian J."/>
            <person name="Zhou Y."/>
            <person name="Sheng Y."/>
            <person name="Liu T."/>
            <person name="Pan Y."/>
            <person name="Xia L."/>
            <person name="Li J."/>
            <person name="Zhao F."/>
            <person name="Cao W."/>
        </authorList>
    </citation>
    <scope>NUCLEOTIDE SEQUENCE</scope>
    <source>
        <strain evidence="1">Dsil-2018</strain>
    </source>
</reference>
<organism evidence="1 2">
    <name type="scientific">Dermacentor silvarum</name>
    <name type="common">Tick</name>
    <dbReference type="NCBI Taxonomy" id="543639"/>
    <lineage>
        <taxon>Eukaryota</taxon>
        <taxon>Metazoa</taxon>
        <taxon>Ecdysozoa</taxon>
        <taxon>Arthropoda</taxon>
        <taxon>Chelicerata</taxon>
        <taxon>Arachnida</taxon>
        <taxon>Acari</taxon>
        <taxon>Parasitiformes</taxon>
        <taxon>Ixodida</taxon>
        <taxon>Ixodoidea</taxon>
        <taxon>Ixodidae</taxon>
        <taxon>Rhipicephalinae</taxon>
        <taxon>Dermacentor</taxon>
    </lineage>
</organism>
<accession>A0ACB8DLY7</accession>
<protein>
    <submittedName>
        <fullName evidence="1">Uncharacterized protein</fullName>
    </submittedName>
</protein>
<gene>
    <name evidence="1" type="ORF">HPB49_003502</name>
</gene>
<comment type="caution">
    <text evidence="1">The sequence shown here is derived from an EMBL/GenBank/DDBJ whole genome shotgun (WGS) entry which is preliminary data.</text>
</comment>
<keyword evidence="2" id="KW-1185">Reference proteome</keyword>
<dbReference type="Proteomes" id="UP000821865">
    <property type="component" value="Chromosome 10"/>
</dbReference>
<evidence type="ECO:0000313" key="1">
    <source>
        <dbReference type="EMBL" id="KAH7973642.1"/>
    </source>
</evidence>
<proteinExistence type="predicted"/>
<sequence length="124" mass="14105">MASKTLRQPRQISESGTYSIVLLTIVDSDYKFVVVDIGAYGKQSDGGILQQSQLQDLCVFVGNEAFQLRPDFLRPCPRRELEDKKRIFNYRLSRTRRAEMTMHMDIQILSMDLTTDGVVIGVSS</sequence>
<name>A0ACB8DLY7_DERSI</name>